<dbReference type="InterPro" id="IPR036397">
    <property type="entry name" value="RNaseH_sf"/>
</dbReference>
<sequence length="218" mass="25366">MADPDIKPLIEFMESSSNKPSWQDISAYSPTTKQYWALWNSLHLRNGVLYRKFESEDGKTFMWQLVLPRSRIPEVLKELHGSPTGGHFGVMKTLHRVRERFFWGKVRADVEQWCKSCDACSARKGPKIRSRGKLHRYNVGAPFERICFDILGPLPRTVSGNKYLLVVMDYFTKWHEVYPIPDQEAPIVAEAVVQHWISRYGVPLQLHSDQEEISSLRY</sequence>
<name>A0A8X6W9J3_TRICX</name>
<evidence type="ECO:0000313" key="4">
    <source>
        <dbReference type="Proteomes" id="UP000887159"/>
    </source>
</evidence>
<dbReference type="GO" id="GO:0015074">
    <property type="term" value="P:DNA integration"/>
    <property type="evidence" value="ECO:0007669"/>
    <property type="project" value="InterPro"/>
</dbReference>
<evidence type="ECO:0000256" key="1">
    <source>
        <dbReference type="ARBA" id="ARBA00012493"/>
    </source>
</evidence>
<dbReference type="InterPro" id="IPR041588">
    <property type="entry name" value="Integrase_H2C2"/>
</dbReference>
<dbReference type="GO" id="GO:0003676">
    <property type="term" value="F:nucleic acid binding"/>
    <property type="evidence" value="ECO:0007669"/>
    <property type="project" value="InterPro"/>
</dbReference>
<dbReference type="GO" id="GO:0003964">
    <property type="term" value="F:RNA-directed DNA polymerase activity"/>
    <property type="evidence" value="ECO:0007669"/>
    <property type="project" value="UniProtKB-EC"/>
</dbReference>
<dbReference type="InterPro" id="IPR012337">
    <property type="entry name" value="RNaseH-like_sf"/>
</dbReference>
<feature type="domain" description="Integrase catalytic" evidence="2">
    <location>
        <begin position="138"/>
        <end position="218"/>
    </location>
</feature>
<dbReference type="AlphaFoldDB" id="A0A8X6W9J3"/>
<gene>
    <name evidence="3" type="primary">GIN1</name>
    <name evidence="3" type="ORF">TNCV_3120531</name>
</gene>
<comment type="caution">
    <text evidence="3">The sequence shown here is derived from an EMBL/GenBank/DDBJ whole genome shotgun (WGS) entry which is preliminary data.</text>
</comment>
<dbReference type="EMBL" id="BMAU01021394">
    <property type="protein sequence ID" value="GFY30893.1"/>
    <property type="molecule type" value="Genomic_DNA"/>
</dbReference>
<dbReference type="Proteomes" id="UP000887159">
    <property type="component" value="Unassembled WGS sequence"/>
</dbReference>
<evidence type="ECO:0000313" key="3">
    <source>
        <dbReference type="EMBL" id="GFY30893.1"/>
    </source>
</evidence>
<evidence type="ECO:0000259" key="2">
    <source>
        <dbReference type="PROSITE" id="PS50994"/>
    </source>
</evidence>
<dbReference type="FunFam" id="1.10.340.70:FF:000001">
    <property type="entry name" value="Retrovirus-related Pol polyprotein from transposon gypsy-like Protein"/>
    <property type="match status" value="1"/>
</dbReference>
<dbReference type="Gene3D" id="1.10.340.70">
    <property type="match status" value="1"/>
</dbReference>
<dbReference type="InterPro" id="IPR050951">
    <property type="entry name" value="Retrovirus_Pol_polyprotein"/>
</dbReference>
<dbReference type="Pfam" id="PF17921">
    <property type="entry name" value="Integrase_H2C2"/>
    <property type="match status" value="1"/>
</dbReference>
<keyword evidence="4" id="KW-1185">Reference proteome</keyword>
<dbReference type="PANTHER" id="PTHR37984">
    <property type="entry name" value="PROTEIN CBG26694"/>
    <property type="match status" value="1"/>
</dbReference>
<reference evidence="3" key="1">
    <citation type="submission" date="2020-08" db="EMBL/GenBank/DDBJ databases">
        <title>Multicomponent nature underlies the extraordinary mechanical properties of spider dragline silk.</title>
        <authorList>
            <person name="Kono N."/>
            <person name="Nakamura H."/>
            <person name="Mori M."/>
            <person name="Yoshida Y."/>
            <person name="Ohtoshi R."/>
            <person name="Malay A.D."/>
            <person name="Moran D.A.P."/>
            <person name="Tomita M."/>
            <person name="Numata K."/>
            <person name="Arakawa K."/>
        </authorList>
    </citation>
    <scope>NUCLEOTIDE SEQUENCE</scope>
</reference>
<dbReference type="PROSITE" id="PS50994">
    <property type="entry name" value="INTEGRASE"/>
    <property type="match status" value="1"/>
</dbReference>
<dbReference type="SUPFAM" id="SSF53098">
    <property type="entry name" value="Ribonuclease H-like"/>
    <property type="match status" value="1"/>
</dbReference>
<protein>
    <recommendedName>
        <fullName evidence="1">RNA-directed DNA polymerase</fullName>
        <ecNumber evidence="1">2.7.7.49</ecNumber>
    </recommendedName>
</protein>
<proteinExistence type="predicted"/>
<organism evidence="3 4">
    <name type="scientific">Trichonephila clavipes</name>
    <name type="common">Golden silk orbweaver</name>
    <name type="synonym">Nephila clavipes</name>
    <dbReference type="NCBI Taxonomy" id="2585209"/>
    <lineage>
        <taxon>Eukaryota</taxon>
        <taxon>Metazoa</taxon>
        <taxon>Ecdysozoa</taxon>
        <taxon>Arthropoda</taxon>
        <taxon>Chelicerata</taxon>
        <taxon>Arachnida</taxon>
        <taxon>Araneae</taxon>
        <taxon>Araneomorphae</taxon>
        <taxon>Entelegynae</taxon>
        <taxon>Araneoidea</taxon>
        <taxon>Nephilidae</taxon>
        <taxon>Trichonephila</taxon>
    </lineage>
</organism>
<dbReference type="PANTHER" id="PTHR37984:SF15">
    <property type="entry name" value="INTEGRASE CATALYTIC DOMAIN-CONTAINING PROTEIN"/>
    <property type="match status" value="1"/>
</dbReference>
<dbReference type="InterPro" id="IPR001584">
    <property type="entry name" value="Integrase_cat-core"/>
</dbReference>
<dbReference type="Gene3D" id="3.30.420.10">
    <property type="entry name" value="Ribonuclease H-like superfamily/Ribonuclease H"/>
    <property type="match status" value="1"/>
</dbReference>
<dbReference type="EC" id="2.7.7.49" evidence="1"/>
<accession>A0A8X6W9J3</accession>